<comment type="caution">
    <text evidence="2">The sequence shown here is derived from an EMBL/GenBank/DDBJ whole genome shotgun (WGS) entry which is preliminary data.</text>
</comment>
<feature type="region of interest" description="Disordered" evidence="1">
    <location>
        <begin position="381"/>
        <end position="402"/>
    </location>
</feature>
<evidence type="ECO:0000313" key="3">
    <source>
        <dbReference type="Proteomes" id="UP000197138"/>
    </source>
</evidence>
<protein>
    <submittedName>
        <fullName evidence="2">Uncharacterized protein</fullName>
    </submittedName>
</protein>
<dbReference type="AlphaFoldDB" id="A0A218XQI9"/>
<feature type="region of interest" description="Disordered" evidence="1">
    <location>
        <begin position="172"/>
        <end position="249"/>
    </location>
</feature>
<dbReference type="EMBL" id="MTKT01001081">
    <property type="protein sequence ID" value="OWM86532.1"/>
    <property type="molecule type" value="Genomic_DNA"/>
</dbReference>
<evidence type="ECO:0000313" key="2">
    <source>
        <dbReference type="EMBL" id="OWM86532.1"/>
    </source>
</evidence>
<feature type="compositionally biased region" description="Polar residues" evidence="1">
    <location>
        <begin position="204"/>
        <end position="218"/>
    </location>
</feature>
<gene>
    <name evidence="2" type="ORF">CDL15_Pgr009966</name>
</gene>
<dbReference type="Proteomes" id="UP000197138">
    <property type="component" value="Unassembled WGS sequence"/>
</dbReference>
<feature type="compositionally biased region" description="Polar residues" evidence="1">
    <location>
        <begin position="172"/>
        <end position="184"/>
    </location>
</feature>
<feature type="region of interest" description="Disordered" evidence="1">
    <location>
        <begin position="110"/>
        <end position="131"/>
    </location>
</feature>
<sequence>MITGYPGIVGVPLLSHLGSTLIFPGRVIRQLGGLQDVPAEADRLPFRIQWAESTSTAPARFLQIREIRRQRDACIIQRLYFPEHPTDDERVFAATSAYVARFYTRGLSPLRPSHAAPTPRATSTLAPETESSIQAAMHAELRAIREERDMLRCELVDSRAEVADYREVITTGVTPLPDSSTSQDGGRRSRRYFRRSQPFGPDPLSTTADTRSATSYSCRRTPGILRRPSDASPASASSGAPLPLASPTSAATNDQARIAALEGTVNQMATNVAELLALLRGPNRASSSSTPPPGPGPTIDPTQWAPPTQAPENVEAPAPPTLYTSTVHPFTSQFPPPPAPSVVPLPPATFLSAEHTLSAPPPAPIPAPAMIYTAPPPTVFPATTAPAPTHPQATELPPYPTLNFRHRRPLR</sequence>
<feature type="compositionally biased region" description="Low complexity" evidence="1">
    <location>
        <begin position="381"/>
        <end position="394"/>
    </location>
</feature>
<feature type="region of interest" description="Disordered" evidence="1">
    <location>
        <begin position="282"/>
        <end position="332"/>
    </location>
</feature>
<evidence type="ECO:0000256" key="1">
    <source>
        <dbReference type="SAM" id="MobiDB-lite"/>
    </source>
</evidence>
<name>A0A218XQI9_PUNGR</name>
<organism evidence="2 3">
    <name type="scientific">Punica granatum</name>
    <name type="common">Pomegranate</name>
    <dbReference type="NCBI Taxonomy" id="22663"/>
    <lineage>
        <taxon>Eukaryota</taxon>
        <taxon>Viridiplantae</taxon>
        <taxon>Streptophyta</taxon>
        <taxon>Embryophyta</taxon>
        <taxon>Tracheophyta</taxon>
        <taxon>Spermatophyta</taxon>
        <taxon>Magnoliopsida</taxon>
        <taxon>eudicotyledons</taxon>
        <taxon>Gunneridae</taxon>
        <taxon>Pentapetalae</taxon>
        <taxon>rosids</taxon>
        <taxon>malvids</taxon>
        <taxon>Myrtales</taxon>
        <taxon>Lythraceae</taxon>
        <taxon>Punica</taxon>
    </lineage>
</organism>
<reference evidence="3" key="1">
    <citation type="journal article" date="2017" name="Plant J.">
        <title>The pomegranate (Punica granatum L.) genome and the genomics of punicalagin biosynthesis.</title>
        <authorList>
            <person name="Qin G."/>
            <person name="Xu C."/>
            <person name="Ming R."/>
            <person name="Tang H."/>
            <person name="Guyot R."/>
            <person name="Kramer E.M."/>
            <person name="Hu Y."/>
            <person name="Yi X."/>
            <person name="Qi Y."/>
            <person name="Xu X."/>
            <person name="Gao Z."/>
            <person name="Pan H."/>
            <person name="Jian J."/>
            <person name="Tian Y."/>
            <person name="Yue Z."/>
            <person name="Xu Y."/>
        </authorList>
    </citation>
    <scope>NUCLEOTIDE SEQUENCE [LARGE SCALE GENOMIC DNA]</scope>
    <source>
        <strain evidence="3">cv. Dabenzi</strain>
    </source>
</reference>
<feature type="compositionally biased region" description="Low complexity" evidence="1">
    <location>
        <begin position="230"/>
        <end position="249"/>
    </location>
</feature>
<feature type="compositionally biased region" description="Polar residues" evidence="1">
    <location>
        <begin position="120"/>
        <end position="131"/>
    </location>
</feature>
<accession>A0A218XQI9</accession>
<proteinExistence type="predicted"/>